<dbReference type="PANTHER" id="PTHR12526:SF630">
    <property type="entry name" value="GLYCOSYLTRANSFERASE"/>
    <property type="match status" value="1"/>
</dbReference>
<keyword evidence="3" id="KW-0808">Transferase</keyword>
<dbReference type="PANTHER" id="PTHR12526">
    <property type="entry name" value="GLYCOSYLTRANSFERASE"/>
    <property type="match status" value="1"/>
</dbReference>
<evidence type="ECO:0000259" key="1">
    <source>
        <dbReference type="Pfam" id="PF00534"/>
    </source>
</evidence>
<keyword evidence="4" id="KW-1185">Reference proteome</keyword>
<protein>
    <submittedName>
        <fullName evidence="3">Glycosyltransferase</fullName>
    </submittedName>
</protein>
<reference evidence="3 4" key="1">
    <citation type="submission" date="2018-11" db="EMBL/GenBank/DDBJ databases">
        <title>Arenibacter aquaticus sp.nov., a marine bacterium isolated from surface seawater in the South China Sea.</title>
        <authorList>
            <person name="Guo J."/>
            <person name="Sun J."/>
        </authorList>
    </citation>
    <scope>NUCLEOTIDE SEQUENCE [LARGE SCALE GENOMIC DNA]</scope>
    <source>
        <strain evidence="3 4">GUO666</strain>
    </source>
</reference>
<comment type="caution">
    <text evidence="3">The sequence shown here is derived from an EMBL/GenBank/DDBJ whole genome shotgun (WGS) entry which is preliminary data.</text>
</comment>
<dbReference type="InterPro" id="IPR001611">
    <property type="entry name" value="Leu-rich_rpt"/>
</dbReference>
<dbReference type="InterPro" id="IPR028098">
    <property type="entry name" value="Glyco_trans_4-like_N"/>
</dbReference>
<dbReference type="EMBL" id="RQPJ01000003">
    <property type="protein sequence ID" value="RTE53804.1"/>
    <property type="molecule type" value="Genomic_DNA"/>
</dbReference>
<feature type="domain" description="Glycosyl transferase family 1" evidence="1">
    <location>
        <begin position="182"/>
        <end position="337"/>
    </location>
</feature>
<feature type="domain" description="Glycosyltransferase subfamily 4-like N-terminal" evidence="2">
    <location>
        <begin position="13"/>
        <end position="171"/>
    </location>
</feature>
<name>A0A3S0CL35_9FLAO</name>
<dbReference type="Gene3D" id="3.40.50.2000">
    <property type="entry name" value="Glycogen Phosphorylase B"/>
    <property type="match status" value="2"/>
</dbReference>
<dbReference type="GO" id="GO:0016757">
    <property type="term" value="F:glycosyltransferase activity"/>
    <property type="evidence" value="ECO:0007669"/>
    <property type="project" value="InterPro"/>
</dbReference>
<dbReference type="Pfam" id="PF00534">
    <property type="entry name" value="Glycos_transf_1"/>
    <property type="match status" value="1"/>
</dbReference>
<dbReference type="Pfam" id="PF13439">
    <property type="entry name" value="Glyco_transf_4"/>
    <property type="match status" value="1"/>
</dbReference>
<evidence type="ECO:0000259" key="2">
    <source>
        <dbReference type="Pfam" id="PF13439"/>
    </source>
</evidence>
<dbReference type="Proteomes" id="UP000267585">
    <property type="component" value="Unassembled WGS sequence"/>
</dbReference>
<evidence type="ECO:0000313" key="3">
    <source>
        <dbReference type="EMBL" id="RTE53804.1"/>
    </source>
</evidence>
<dbReference type="RefSeq" id="WP_126161792.1">
    <property type="nucleotide sequence ID" value="NZ_RQPJ01000003.1"/>
</dbReference>
<accession>A0A3S0CL35</accession>
<organism evidence="3 4">
    <name type="scientific">Arenibacter aquaticus</name>
    <dbReference type="NCBI Taxonomy" id="2489054"/>
    <lineage>
        <taxon>Bacteria</taxon>
        <taxon>Pseudomonadati</taxon>
        <taxon>Bacteroidota</taxon>
        <taxon>Flavobacteriia</taxon>
        <taxon>Flavobacteriales</taxon>
        <taxon>Flavobacteriaceae</taxon>
        <taxon>Arenibacter</taxon>
    </lineage>
</organism>
<gene>
    <name evidence="3" type="ORF">EHW67_07665</name>
</gene>
<dbReference type="PROSITE" id="PS51450">
    <property type="entry name" value="LRR"/>
    <property type="match status" value="1"/>
</dbReference>
<dbReference type="AlphaFoldDB" id="A0A3S0CL35"/>
<sequence length="363" mass="41436">MKVLQLINSLAAGGAEKLLVDSVIGYHNRGIKVDILLLRGGSSPFTDKLKKYPNIKIYDLGIKTNVYNPKLIFFLHKHFKNYDIIHVHLFPALYWASFTRFFNKSKYKMLLTEHSTNNKRRNNPLFQFVDKIIYKQYDYIVPISDSASKNLKNHLGLSYNNIKTINNGIDLKIIRNAKAYSKSSLNLNEEDFVLIQVSSFRYPKDQKTVIKALNFLPKNVHLLLVGEGPLKQEAQDFTHLLNLSNRVHFLNLRTDVPELLKTADIAILSSHYEGLSLSSVEGLASGKPFLSTEAPGLTDVVEGAGLLFPIGDEQKLAEIITKLKNEESFYSEISKKGVERSKNYDIELMIDQYLELYYIMVKN</sequence>
<dbReference type="OrthoDB" id="7560678at2"/>
<dbReference type="SUPFAM" id="SSF53756">
    <property type="entry name" value="UDP-Glycosyltransferase/glycogen phosphorylase"/>
    <property type="match status" value="1"/>
</dbReference>
<evidence type="ECO:0000313" key="4">
    <source>
        <dbReference type="Proteomes" id="UP000267585"/>
    </source>
</evidence>
<proteinExistence type="predicted"/>
<dbReference type="InterPro" id="IPR001296">
    <property type="entry name" value="Glyco_trans_1"/>
</dbReference>